<dbReference type="Gene3D" id="3.40.50.300">
    <property type="entry name" value="P-loop containing nucleotide triphosphate hydrolases"/>
    <property type="match status" value="2"/>
</dbReference>
<dbReference type="SUPFAM" id="SSF46785">
    <property type="entry name" value="Winged helix' DNA-binding domain"/>
    <property type="match status" value="1"/>
</dbReference>
<evidence type="ECO:0000256" key="1">
    <source>
        <dbReference type="ARBA" id="ARBA00004123"/>
    </source>
</evidence>
<keyword evidence="14" id="KW-1185">Reference proteome</keyword>
<feature type="region of interest" description="Disordered" evidence="10">
    <location>
        <begin position="1"/>
        <end position="29"/>
    </location>
</feature>
<organism evidence="13 14">
    <name type="scientific">Ciona intestinalis</name>
    <name type="common">Transparent sea squirt</name>
    <name type="synonym">Ascidia intestinalis</name>
    <dbReference type="NCBI Taxonomy" id="7719"/>
    <lineage>
        <taxon>Eukaryota</taxon>
        <taxon>Metazoa</taxon>
        <taxon>Chordata</taxon>
        <taxon>Tunicata</taxon>
        <taxon>Ascidiacea</taxon>
        <taxon>Phlebobranchia</taxon>
        <taxon>Cionidae</taxon>
        <taxon>Ciona</taxon>
    </lineage>
</organism>
<dbReference type="FunCoup" id="F6PXA9">
    <property type="interactions" value="139"/>
</dbReference>
<dbReference type="InterPro" id="IPR050474">
    <property type="entry name" value="Hel308_SKI2-like"/>
</dbReference>
<protein>
    <recommendedName>
        <fullName evidence="15">Helicase POLQ-like</fullName>
    </recommendedName>
</protein>
<name>F6PXA9_CIOIN</name>
<keyword evidence="6" id="KW-0067">ATP-binding</keyword>
<feature type="compositionally biased region" description="Polar residues" evidence="10">
    <location>
        <begin position="11"/>
        <end position="21"/>
    </location>
</feature>
<dbReference type="SMART" id="SM00490">
    <property type="entry name" value="HELICc"/>
    <property type="match status" value="1"/>
</dbReference>
<dbReference type="InterPro" id="IPR046931">
    <property type="entry name" value="HTH_61"/>
</dbReference>
<dbReference type="Proteomes" id="UP000008144">
    <property type="component" value="Chromosome 8"/>
</dbReference>
<dbReference type="PROSITE" id="PS51194">
    <property type="entry name" value="HELICASE_CTER"/>
    <property type="match status" value="1"/>
</dbReference>
<evidence type="ECO:0000256" key="3">
    <source>
        <dbReference type="ARBA" id="ARBA00022763"/>
    </source>
</evidence>
<dbReference type="FunFam" id="3.40.50.300:FF:000813">
    <property type="entry name" value="helicase POLQ-like isoform X1"/>
    <property type="match status" value="1"/>
</dbReference>
<dbReference type="InterPro" id="IPR027417">
    <property type="entry name" value="P-loop_NTPase"/>
</dbReference>
<evidence type="ECO:0000256" key="5">
    <source>
        <dbReference type="ARBA" id="ARBA00022806"/>
    </source>
</evidence>
<dbReference type="Gene3D" id="1.10.150.20">
    <property type="entry name" value="5' to 3' exonuclease, C-terminal subdomain"/>
    <property type="match status" value="1"/>
</dbReference>
<dbReference type="GeneTree" id="ENSGT00940000157350"/>
<accession>F6PXA9</accession>
<dbReference type="CDD" id="cd18795">
    <property type="entry name" value="SF2_C_Ski2"/>
    <property type="match status" value="1"/>
</dbReference>
<evidence type="ECO:0000259" key="11">
    <source>
        <dbReference type="PROSITE" id="PS51192"/>
    </source>
</evidence>
<proteinExistence type="predicted"/>
<evidence type="ECO:0000313" key="13">
    <source>
        <dbReference type="Ensembl" id="ENSCINP00000013050.3"/>
    </source>
</evidence>
<dbReference type="InParanoid" id="F6PXA9"/>
<evidence type="ECO:0000256" key="10">
    <source>
        <dbReference type="SAM" id="MobiDB-lite"/>
    </source>
</evidence>
<feature type="domain" description="Helicase ATP-binding" evidence="11">
    <location>
        <begin position="71"/>
        <end position="244"/>
    </location>
</feature>
<dbReference type="Ensembl" id="ENSCINT00000013050.3">
    <property type="protein sequence ID" value="ENSCINP00000013050.3"/>
    <property type="gene ID" value="ENSCING00000006332.3"/>
</dbReference>
<dbReference type="GO" id="GO:0005524">
    <property type="term" value="F:ATP binding"/>
    <property type="evidence" value="ECO:0007669"/>
    <property type="project" value="UniProtKB-KW"/>
</dbReference>
<dbReference type="EMBL" id="EAAA01002669">
    <property type="status" value="NOT_ANNOTATED_CDS"/>
    <property type="molecule type" value="Genomic_DNA"/>
</dbReference>
<evidence type="ECO:0008006" key="15">
    <source>
        <dbReference type="Google" id="ProtNLM"/>
    </source>
</evidence>
<evidence type="ECO:0000313" key="14">
    <source>
        <dbReference type="Proteomes" id="UP000008144"/>
    </source>
</evidence>
<feature type="domain" description="Helicase C-terminal" evidence="12">
    <location>
        <begin position="294"/>
        <end position="489"/>
    </location>
</feature>
<dbReference type="OMA" id="MFLNANI"/>
<keyword evidence="5" id="KW-0347">Helicase</keyword>
<dbReference type="GO" id="GO:0043138">
    <property type="term" value="F:3'-5' DNA helicase activity"/>
    <property type="evidence" value="ECO:0007669"/>
    <property type="project" value="UniProtKB-EC"/>
</dbReference>
<dbReference type="AlphaFoldDB" id="F6PXA9"/>
<dbReference type="GO" id="GO:0003676">
    <property type="term" value="F:nucleic acid binding"/>
    <property type="evidence" value="ECO:0007669"/>
    <property type="project" value="InterPro"/>
</dbReference>
<dbReference type="InterPro" id="IPR014001">
    <property type="entry name" value="Helicase_ATP-bd"/>
</dbReference>
<evidence type="ECO:0000256" key="4">
    <source>
        <dbReference type="ARBA" id="ARBA00022801"/>
    </source>
</evidence>
<dbReference type="InterPro" id="IPR001650">
    <property type="entry name" value="Helicase_C-like"/>
</dbReference>
<reference evidence="13" key="3">
    <citation type="submission" date="2025-08" db="UniProtKB">
        <authorList>
            <consortium name="Ensembl"/>
        </authorList>
    </citation>
    <scope>IDENTIFICATION</scope>
</reference>
<sequence length="804" mass="89869">MKDRLLENAHRTPTSKTSNILRTKPPHPPTQQLLTQDIGPYYGLPSKVKTLLGTLRGIKSVYDWQHKCLTLDGVKEGRNLIYSLPTSGGKTLVAEILIFRELLCKKKDAVFVLPFVAIVQEKIQSLAQFAVELGFLVEEYAAGKGRFPPRKRRKRNVLYVCTIEKANTLVNSLVEASRLSELGLIVVDELHMIGEGGRRGSTIETMLTKVMHVSGSTQIIGMSATLSNLPDLQKFLNADVFTDNFRPVALDEFVKVADSVFKVDSATLCPEERLEFHRMIGHQTKEIAKGDTDHIVSLVLEVIPQHSCLIFCPTKKNCENVAKMICKLLPRNFLEQKVKQKISMLEGLCNEGEICQVLRGAIPYGVAYHHSGLTTDERRIIEDGYRNGVLSVITCTSTLAAGVNLPARRVIIRSPHIGRSFMSRSQYKQMIGRAGRAGIDTKGESFLIVSKPQDQVKVVDLIGGPVETCISSLMYDSGKGFRTLLLNLIGLKIITKTSDVLNFFSKTFFSTQISTIQEKKPHLLETASTTEHLLSVNMIRMDESTNDGSFQVTKLGNATFKSSIDYDISNQLYDDLKNGLQGLVLENYLHLLYLVTPYDTMVSPDWMVYLNEINRLEPGELAAATVIGIEECYITMRASGRNPRKKKANQPKIDRFYVTLMLNLLFKGKSVWEVSTRFDQPRGFLQNLLSNAAAFASHILLFTKELDELWAYQSLIEKLIQVLQYCTVAELVPLMEIPGVRMTRAKQLLSSGFKTLAHIATAQPGALCQSIDHLSRKQAAQLIASAKILLEEKVESLQEEVEDL</sequence>
<keyword evidence="8" id="KW-0539">Nucleus</keyword>
<dbReference type="InterPro" id="IPR011545">
    <property type="entry name" value="DEAD/DEAH_box_helicase_dom"/>
</dbReference>
<dbReference type="CDD" id="cd18026">
    <property type="entry name" value="DEXHc_POLQ-like"/>
    <property type="match status" value="1"/>
</dbReference>
<keyword evidence="4" id="KW-0378">Hydrolase</keyword>
<comment type="catalytic activity">
    <reaction evidence="9">
        <text>ATP + H2O = ADP + phosphate + H(+)</text>
        <dbReference type="Rhea" id="RHEA:13065"/>
        <dbReference type="ChEBI" id="CHEBI:15377"/>
        <dbReference type="ChEBI" id="CHEBI:15378"/>
        <dbReference type="ChEBI" id="CHEBI:30616"/>
        <dbReference type="ChEBI" id="CHEBI:43474"/>
        <dbReference type="ChEBI" id="CHEBI:456216"/>
        <dbReference type="EC" id="5.6.2.4"/>
    </reaction>
</comment>
<dbReference type="FunFam" id="1.10.3380.20:FF:000002">
    <property type="entry name" value="helicase POLQ-like isoform X1"/>
    <property type="match status" value="1"/>
</dbReference>
<dbReference type="GO" id="GO:0005634">
    <property type="term" value="C:nucleus"/>
    <property type="evidence" value="ECO:0007669"/>
    <property type="project" value="UniProtKB-SubCell"/>
</dbReference>
<keyword evidence="3" id="KW-0227">DNA damage</keyword>
<dbReference type="GO" id="GO:0016787">
    <property type="term" value="F:hydrolase activity"/>
    <property type="evidence" value="ECO:0007669"/>
    <property type="project" value="UniProtKB-KW"/>
</dbReference>
<keyword evidence="7" id="KW-0234">DNA repair</keyword>
<dbReference type="SMART" id="SM00487">
    <property type="entry name" value="DEXDc"/>
    <property type="match status" value="1"/>
</dbReference>
<dbReference type="PANTHER" id="PTHR47961:SF12">
    <property type="entry name" value="HELICASE POLQ-LIKE"/>
    <property type="match status" value="1"/>
</dbReference>
<dbReference type="Pfam" id="PF21099">
    <property type="entry name" value="POLQ_helical"/>
    <property type="match status" value="1"/>
</dbReference>
<feature type="compositionally biased region" description="Basic and acidic residues" evidence="10">
    <location>
        <begin position="1"/>
        <end position="10"/>
    </location>
</feature>
<evidence type="ECO:0000256" key="6">
    <source>
        <dbReference type="ARBA" id="ARBA00022840"/>
    </source>
</evidence>
<dbReference type="GO" id="GO:0006281">
    <property type="term" value="P:DNA repair"/>
    <property type="evidence" value="ECO:0007669"/>
    <property type="project" value="UniProtKB-KW"/>
</dbReference>
<reference evidence="13" key="2">
    <citation type="journal article" date="2008" name="Genome Biol.">
        <title>Improved genome assembly and evidence-based global gene model set for the chordate Ciona intestinalis: new insight into intron and operon populations.</title>
        <authorList>
            <person name="Satou Y."/>
            <person name="Mineta K."/>
            <person name="Ogasawara M."/>
            <person name="Sasakura Y."/>
            <person name="Shoguchi E."/>
            <person name="Ueno K."/>
            <person name="Yamada L."/>
            <person name="Matsumoto J."/>
            <person name="Wasserscheid J."/>
            <person name="Dewar K."/>
            <person name="Wiley G.B."/>
            <person name="Macmil S.L."/>
            <person name="Roe B.A."/>
            <person name="Zeller R.W."/>
            <person name="Hastings K.E."/>
            <person name="Lemaire P."/>
            <person name="Lindquist E."/>
            <person name="Endo T."/>
            <person name="Hotta K."/>
            <person name="Inaba K."/>
        </authorList>
    </citation>
    <scope>NUCLEOTIDE SEQUENCE [LARGE SCALE GENOMIC DNA]</scope>
    <source>
        <strain evidence="13">wild type</strain>
    </source>
</reference>
<dbReference type="HOGENOM" id="CLU_006553_1_0_1"/>
<dbReference type="SUPFAM" id="SSF158702">
    <property type="entry name" value="Sec63 N-terminal domain-like"/>
    <property type="match status" value="1"/>
</dbReference>
<dbReference type="Pfam" id="PF20470">
    <property type="entry name" value="HTH_61"/>
    <property type="match status" value="1"/>
</dbReference>
<dbReference type="SUPFAM" id="SSF52540">
    <property type="entry name" value="P-loop containing nucleoside triphosphate hydrolases"/>
    <property type="match status" value="1"/>
</dbReference>
<dbReference type="Pfam" id="PF00270">
    <property type="entry name" value="DEAD"/>
    <property type="match status" value="1"/>
</dbReference>
<dbReference type="InterPro" id="IPR036390">
    <property type="entry name" value="WH_DNA-bd_sf"/>
</dbReference>
<dbReference type="InterPro" id="IPR048960">
    <property type="entry name" value="POLQ-like_helical"/>
</dbReference>
<dbReference type="PROSITE" id="PS51192">
    <property type="entry name" value="HELICASE_ATP_BIND_1"/>
    <property type="match status" value="1"/>
</dbReference>
<dbReference type="Pfam" id="PF00271">
    <property type="entry name" value="Helicase_C"/>
    <property type="match status" value="1"/>
</dbReference>
<comment type="subcellular location">
    <subcellularLocation>
        <location evidence="1">Nucleus</location>
    </subcellularLocation>
</comment>
<reference evidence="13" key="4">
    <citation type="submission" date="2025-09" db="UniProtKB">
        <authorList>
            <consortium name="Ensembl"/>
        </authorList>
    </citation>
    <scope>IDENTIFICATION</scope>
</reference>
<evidence type="ECO:0000256" key="2">
    <source>
        <dbReference type="ARBA" id="ARBA00022741"/>
    </source>
</evidence>
<dbReference type="STRING" id="7719.ENSCINP00000013050"/>
<dbReference type="PANTHER" id="PTHR47961">
    <property type="entry name" value="DNA POLYMERASE THETA, PUTATIVE (AFU_ORTHOLOGUE AFUA_1G05260)-RELATED"/>
    <property type="match status" value="1"/>
</dbReference>
<reference evidence="14" key="1">
    <citation type="journal article" date="2002" name="Science">
        <title>The draft genome of Ciona intestinalis: insights into chordate and vertebrate origins.</title>
        <authorList>
            <person name="Dehal P."/>
            <person name="Satou Y."/>
            <person name="Campbell R.K."/>
            <person name="Chapman J."/>
            <person name="Degnan B."/>
            <person name="De Tomaso A."/>
            <person name="Davidson B."/>
            <person name="Di Gregorio A."/>
            <person name="Gelpke M."/>
            <person name="Goodstein D.M."/>
            <person name="Harafuji N."/>
            <person name="Hastings K.E."/>
            <person name="Ho I."/>
            <person name="Hotta K."/>
            <person name="Huang W."/>
            <person name="Kawashima T."/>
            <person name="Lemaire P."/>
            <person name="Martinez D."/>
            <person name="Meinertzhagen I.A."/>
            <person name="Necula S."/>
            <person name="Nonaka M."/>
            <person name="Putnam N."/>
            <person name="Rash S."/>
            <person name="Saiga H."/>
            <person name="Satake M."/>
            <person name="Terry A."/>
            <person name="Yamada L."/>
            <person name="Wang H.G."/>
            <person name="Awazu S."/>
            <person name="Azumi K."/>
            <person name="Boore J."/>
            <person name="Branno M."/>
            <person name="Chin-Bow S."/>
            <person name="DeSantis R."/>
            <person name="Doyle S."/>
            <person name="Francino P."/>
            <person name="Keys D.N."/>
            <person name="Haga S."/>
            <person name="Hayashi H."/>
            <person name="Hino K."/>
            <person name="Imai K.S."/>
            <person name="Inaba K."/>
            <person name="Kano S."/>
            <person name="Kobayashi K."/>
            <person name="Kobayashi M."/>
            <person name="Lee B.I."/>
            <person name="Makabe K.W."/>
            <person name="Manohar C."/>
            <person name="Matassi G."/>
            <person name="Medina M."/>
            <person name="Mochizuki Y."/>
            <person name="Mount S."/>
            <person name="Morishita T."/>
            <person name="Miura S."/>
            <person name="Nakayama A."/>
            <person name="Nishizaka S."/>
            <person name="Nomoto H."/>
            <person name="Ohta F."/>
            <person name="Oishi K."/>
            <person name="Rigoutsos I."/>
            <person name="Sano M."/>
            <person name="Sasaki A."/>
            <person name="Sasakura Y."/>
            <person name="Shoguchi E."/>
            <person name="Shin-i T."/>
            <person name="Spagnuolo A."/>
            <person name="Stainier D."/>
            <person name="Suzuki M.M."/>
            <person name="Tassy O."/>
            <person name="Takatori N."/>
            <person name="Tokuoka M."/>
            <person name="Yagi K."/>
            <person name="Yoshizaki F."/>
            <person name="Wada S."/>
            <person name="Zhang C."/>
            <person name="Hyatt P.D."/>
            <person name="Larimer F."/>
            <person name="Detter C."/>
            <person name="Doggett N."/>
            <person name="Glavina T."/>
            <person name="Hawkins T."/>
            <person name="Richardson P."/>
            <person name="Lucas S."/>
            <person name="Kohara Y."/>
            <person name="Levine M."/>
            <person name="Satoh N."/>
            <person name="Rokhsar D.S."/>
        </authorList>
    </citation>
    <scope>NUCLEOTIDE SEQUENCE [LARGE SCALE GENOMIC DNA]</scope>
</reference>
<evidence type="ECO:0000256" key="7">
    <source>
        <dbReference type="ARBA" id="ARBA00023204"/>
    </source>
</evidence>
<evidence type="ECO:0000256" key="9">
    <source>
        <dbReference type="ARBA" id="ARBA00048988"/>
    </source>
</evidence>
<evidence type="ECO:0000259" key="12">
    <source>
        <dbReference type="PROSITE" id="PS51194"/>
    </source>
</evidence>
<evidence type="ECO:0000256" key="8">
    <source>
        <dbReference type="ARBA" id="ARBA00023242"/>
    </source>
</evidence>
<dbReference type="Gene3D" id="1.10.3380.20">
    <property type="match status" value="1"/>
</dbReference>
<keyword evidence="2" id="KW-0547">Nucleotide-binding</keyword>